<feature type="domain" description="Conserved oligomeric Golgi complex subunit 3 N-terminal" evidence="9">
    <location>
        <begin position="116"/>
        <end position="256"/>
    </location>
</feature>
<dbReference type="AlphaFoldDB" id="A0AAQ5YX15"/>
<evidence type="ECO:0000259" key="10">
    <source>
        <dbReference type="Pfam" id="PF20671"/>
    </source>
</evidence>
<dbReference type="Pfam" id="PF20671">
    <property type="entry name" value="COG3_C"/>
    <property type="match status" value="1"/>
</dbReference>
<dbReference type="InterPro" id="IPR007265">
    <property type="entry name" value="COG_su3"/>
</dbReference>
<dbReference type="InterPro" id="IPR048320">
    <property type="entry name" value="COG3_N"/>
</dbReference>
<feature type="domain" description="Conserved oligomeric Golgi complex subunit 3 C-terminal" evidence="10">
    <location>
        <begin position="277"/>
        <end position="620"/>
    </location>
</feature>
<dbReference type="GO" id="GO:0000139">
    <property type="term" value="C:Golgi membrane"/>
    <property type="evidence" value="ECO:0007669"/>
    <property type="project" value="UniProtKB-SubCell"/>
</dbReference>
<evidence type="ECO:0000313" key="11">
    <source>
        <dbReference type="Ensembl" id="ENSAOCP00000056085.1"/>
    </source>
</evidence>
<comment type="subcellular location">
    <subcellularLocation>
        <location evidence="1">Golgi apparatus membrane</location>
        <topology evidence="1">Peripheral membrane protein</topology>
    </subcellularLocation>
</comment>
<dbReference type="Ensembl" id="ENSAOCT00000085424.1">
    <property type="protein sequence ID" value="ENSAOCP00000056085.1"/>
    <property type="gene ID" value="ENSAOCG00000017240.2"/>
</dbReference>
<dbReference type="PANTHER" id="PTHR13302:SF8">
    <property type="entry name" value="CONSERVED OLIGOMERIC GOLGI COMPLEX SUBUNIT 3"/>
    <property type="match status" value="1"/>
</dbReference>
<dbReference type="GO" id="GO:0006886">
    <property type="term" value="P:intracellular protein transport"/>
    <property type="evidence" value="ECO:0007669"/>
    <property type="project" value="InterPro"/>
</dbReference>
<keyword evidence="4" id="KW-0813">Transport</keyword>
<reference evidence="11" key="2">
    <citation type="submission" date="2025-08" db="UniProtKB">
        <authorList>
            <consortium name="Ensembl"/>
        </authorList>
    </citation>
    <scope>IDENTIFICATION</scope>
</reference>
<evidence type="ECO:0000256" key="4">
    <source>
        <dbReference type="ARBA" id="ARBA00022448"/>
    </source>
</evidence>
<keyword evidence="7" id="KW-0472">Membrane</keyword>
<keyword evidence="12" id="KW-1185">Reference proteome</keyword>
<keyword evidence="5" id="KW-0653">Protein transport</keyword>
<organism evidence="11 12">
    <name type="scientific">Amphiprion ocellaris</name>
    <name type="common">Clown anemonefish</name>
    <dbReference type="NCBI Taxonomy" id="80972"/>
    <lineage>
        <taxon>Eukaryota</taxon>
        <taxon>Metazoa</taxon>
        <taxon>Chordata</taxon>
        <taxon>Craniata</taxon>
        <taxon>Vertebrata</taxon>
        <taxon>Euteleostomi</taxon>
        <taxon>Actinopterygii</taxon>
        <taxon>Neopterygii</taxon>
        <taxon>Teleostei</taxon>
        <taxon>Neoteleostei</taxon>
        <taxon>Acanthomorphata</taxon>
        <taxon>Ovalentaria</taxon>
        <taxon>Pomacentridae</taxon>
        <taxon>Amphiprion</taxon>
    </lineage>
</organism>
<dbReference type="GO" id="GO:0007030">
    <property type="term" value="P:Golgi organization"/>
    <property type="evidence" value="ECO:0007669"/>
    <property type="project" value="TreeGrafter"/>
</dbReference>
<name>A0AAQ5YX15_AMPOC</name>
<keyword evidence="6" id="KW-0333">Golgi apparatus</keyword>
<reference evidence="11" key="3">
    <citation type="submission" date="2025-09" db="UniProtKB">
        <authorList>
            <consortium name="Ensembl"/>
        </authorList>
    </citation>
    <scope>IDENTIFICATION</scope>
</reference>
<evidence type="ECO:0000259" key="9">
    <source>
        <dbReference type="Pfam" id="PF04136"/>
    </source>
</evidence>
<evidence type="ECO:0000256" key="3">
    <source>
        <dbReference type="ARBA" id="ARBA00020976"/>
    </source>
</evidence>
<evidence type="ECO:0000256" key="2">
    <source>
        <dbReference type="ARBA" id="ARBA00009936"/>
    </source>
</evidence>
<protein>
    <recommendedName>
        <fullName evidence="3">Conserved oligomeric Golgi complex subunit 3</fullName>
    </recommendedName>
    <alternativeName>
        <fullName evidence="8">Component of oligomeric Golgi complex 3</fullName>
    </alternativeName>
</protein>
<proteinExistence type="inferred from homology"/>
<accession>A0AAQ5YX15</accession>
<gene>
    <name evidence="11" type="primary">COG3</name>
</gene>
<dbReference type="PANTHER" id="PTHR13302">
    <property type="entry name" value="CONSERVED OLIGOMERIC GOLGI COMPLEX COMPONENT 3"/>
    <property type="match status" value="1"/>
</dbReference>
<dbReference type="GO" id="GO:0005801">
    <property type="term" value="C:cis-Golgi network"/>
    <property type="evidence" value="ECO:0007669"/>
    <property type="project" value="InterPro"/>
</dbReference>
<reference evidence="11 12" key="1">
    <citation type="submission" date="2022-01" db="EMBL/GenBank/DDBJ databases">
        <title>A chromosome-scale genome assembly of the false clownfish, Amphiprion ocellaris.</title>
        <authorList>
            <person name="Ryu T."/>
        </authorList>
    </citation>
    <scope>NUCLEOTIDE SEQUENCE [LARGE SCALE GENOMIC DNA]</scope>
</reference>
<evidence type="ECO:0000256" key="6">
    <source>
        <dbReference type="ARBA" id="ARBA00023034"/>
    </source>
</evidence>
<dbReference type="GeneTree" id="ENSGT00390000015682"/>
<evidence type="ECO:0000256" key="7">
    <source>
        <dbReference type="ARBA" id="ARBA00023136"/>
    </source>
</evidence>
<dbReference type="GO" id="GO:0006891">
    <property type="term" value="P:intra-Golgi vesicle-mediated transport"/>
    <property type="evidence" value="ECO:0007669"/>
    <property type="project" value="TreeGrafter"/>
</dbReference>
<sequence length="807" mass="92362">EMAGIFDMLKSETREKLSLWDRRTDATAPLTEKQMDSVLEIRAAAETLSVPSELPIEDLCSLSSRSLQSPFTATVPASTEDVLLKGFQMLDMENDRIETAQQVTVFVDITQKTRFELNCYQEQCDAILKDVTAALEHLDSLQKQYLFVSNKTGALHEACEQLLKEQSELVDLAESIQQKLSYFNELENINTKLNSPTLSVNSEGFIPMLSKLDDCIEYVSSHPNFKDYPVYLAKFKQCLSKAMHFMKIHIVNTMQNLTSQLTKRDPLGLANADNAFTLYYVKFRAAAPKVRSLIEQIEQRAEKIPEYHQLLDEIHQCYLDQREQLLSPCITSTITDLTNQNCKDHCALVRSGCAFMVHVCQDEHQLYNEFFSKPTPKLDELLEKLCLSLYDVLRPLIIHIIHLETLSELCSILKNEMLEDHVHNNAAQLGAFDAVVKQMLEDVQERLVYRTHIYIQTDITGYNPAPGDLAYPEKLEMMERIAQSLKEEQMKQMSQESLFSDVQLEDPDSRRNSSVEASRLQTTVSPADLHGMWYPTVRRTLVCLSKLYRCIDRAVFQGLSQEALSACIQSLLKASDIILKNKTQIDGQLFLIKHLLIMREQIAPFHTDFAIKEISLDLKKTRDAAFKILNPKAVPKFFRLNSHNAILEFLLEGTPEIKEHYIDSKKDVDRHLKFSCEQFIQQQTQIFVGNLEEFLTKVSALKTMAIQGGPTYSLSQQPWAQPAKINDIVMATYRVMKSKLPSTLQSMSLYLANRDTEFILFKPVRNNIQQVFQRLHALLQEEYSGEDLQIIACPSMEQINLLLSVNK</sequence>
<dbReference type="SUPFAM" id="SSF74788">
    <property type="entry name" value="Cullin repeat-like"/>
    <property type="match status" value="1"/>
</dbReference>
<evidence type="ECO:0000256" key="1">
    <source>
        <dbReference type="ARBA" id="ARBA00004395"/>
    </source>
</evidence>
<dbReference type="InterPro" id="IPR048685">
    <property type="entry name" value="COG3_C"/>
</dbReference>
<dbReference type="InterPro" id="IPR016159">
    <property type="entry name" value="Cullin_repeat-like_dom_sf"/>
</dbReference>
<comment type="similarity">
    <text evidence="2">Belongs to the COG3 family.</text>
</comment>
<evidence type="ECO:0000313" key="12">
    <source>
        <dbReference type="Proteomes" id="UP001501940"/>
    </source>
</evidence>
<dbReference type="GO" id="GO:0017119">
    <property type="term" value="C:Golgi transport complex"/>
    <property type="evidence" value="ECO:0007669"/>
    <property type="project" value="TreeGrafter"/>
</dbReference>
<dbReference type="Pfam" id="PF04136">
    <property type="entry name" value="COG3_N"/>
    <property type="match status" value="1"/>
</dbReference>
<evidence type="ECO:0000256" key="8">
    <source>
        <dbReference type="ARBA" id="ARBA00031339"/>
    </source>
</evidence>
<dbReference type="Proteomes" id="UP001501940">
    <property type="component" value="Chromosome 11"/>
</dbReference>
<evidence type="ECO:0000256" key="5">
    <source>
        <dbReference type="ARBA" id="ARBA00022927"/>
    </source>
</evidence>